<protein>
    <submittedName>
        <fullName evidence="1">Uncharacterized protein</fullName>
    </submittedName>
</protein>
<evidence type="ECO:0000313" key="1">
    <source>
        <dbReference type="EMBL" id="KAB4308459.1"/>
    </source>
</evidence>
<dbReference type="EMBL" id="WCSY01000021">
    <property type="protein sequence ID" value="KAB4308459.1"/>
    <property type="molecule type" value="Genomic_DNA"/>
</dbReference>
<dbReference type="GeneID" id="99749553"/>
<dbReference type="AlphaFoldDB" id="A0A6I0RB38"/>
<comment type="caution">
    <text evidence="1">The sequence shown here is derived from an EMBL/GenBank/DDBJ whole genome shotgun (WGS) entry which is preliminary data.</text>
</comment>
<gene>
    <name evidence="1" type="ORF">GAO51_19550</name>
</gene>
<dbReference type="RefSeq" id="WP_005829877.1">
    <property type="nucleotide sequence ID" value="NZ_JANUIC010000005.1"/>
</dbReference>
<proteinExistence type="predicted"/>
<sequence length="200" mass="24333">MRTVQRTYTLFDIEELEETARQKAYTDWLAKGNDYLYASENCNTLEAFCNLFRIVCTNYRYDSCTYYYRFYTEQEEDMEGLSGIRLRTFICNNFHYGLYYPKTYWTKDLKKKRNSRISLISSCPLTGFVMDDIMLQPLMEFLQHPDNRNFKELMRDCLEAFFRSCRDDCEYCESEEYFKDESHRRNWEYLKDGTLFNETA</sequence>
<evidence type="ECO:0000313" key="2">
    <source>
        <dbReference type="Proteomes" id="UP000440614"/>
    </source>
</evidence>
<name>A0A6I0RB38_BACT4</name>
<reference evidence="1 2" key="1">
    <citation type="journal article" date="2019" name="Nat. Med.">
        <title>A library of human gut bacterial isolates paired with longitudinal multiomics data enables mechanistic microbiome research.</title>
        <authorList>
            <person name="Poyet M."/>
            <person name="Groussin M."/>
            <person name="Gibbons S.M."/>
            <person name="Avila-Pacheco J."/>
            <person name="Jiang X."/>
            <person name="Kearney S.M."/>
            <person name="Perrotta A.R."/>
            <person name="Berdy B."/>
            <person name="Zhao S."/>
            <person name="Lieberman T.D."/>
            <person name="Swanson P.K."/>
            <person name="Smith M."/>
            <person name="Roesemann S."/>
            <person name="Alexander J.E."/>
            <person name="Rich S.A."/>
            <person name="Livny J."/>
            <person name="Vlamakis H."/>
            <person name="Clish C."/>
            <person name="Bullock K."/>
            <person name="Deik A."/>
            <person name="Scott J."/>
            <person name="Pierce K.A."/>
            <person name="Xavier R.J."/>
            <person name="Alm E.J."/>
        </authorList>
    </citation>
    <scope>NUCLEOTIDE SEQUENCE [LARGE SCALE GENOMIC DNA]</scope>
    <source>
        <strain evidence="1 2">BIOML-A188</strain>
    </source>
</reference>
<accession>A0A6I0RB38</accession>
<organism evidence="1 2">
    <name type="scientific">Bacteroides thetaiotaomicron</name>
    <dbReference type="NCBI Taxonomy" id="818"/>
    <lineage>
        <taxon>Bacteria</taxon>
        <taxon>Pseudomonadati</taxon>
        <taxon>Bacteroidota</taxon>
        <taxon>Bacteroidia</taxon>
        <taxon>Bacteroidales</taxon>
        <taxon>Bacteroidaceae</taxon>
        <taxon>Bacteroides</taxon>
    </lineage>
</organism>
<dbReference type="Proteomes" id="UP000440614">
    <property type="component" value="Unassembled WGS sequence"/>
</dbReference>